<organism evidence="2">
    <name type="scientific">Siphoviridae sp. ctdYc1</name>
    <dbReference type="NCBI Taxonomy" id="2826399"/>
    <lineage>
        <taxon>Viruses</taxon>
        <taxon>Duplodnaviria</taxon>
        <taxon>Heunggongvirae</taxon>
        <taxon>Uroviricota</taxon>
        <taxon>Caudoviricetes</taxon>
    </lineage>
</organism>
<feature type="region of interest" description="Disordered" evidence="1">
    <location>
        <begin position="461"/>
        <end position="481"/>
    </location>
</feature>
<evidence type="ECO:0008006" key="3">
    <source>
        <dbReference type="Google" id="ProtNLM"/>
    </source>
</evidence>
<accession>A0A8S5N0D8</accession>
<dbReference type="EMBL" id="BK015034">
    <property type="protein sequence ID" value="DAD88065.1"/>
    <property type="molecule type" value="Genomic_DNA"/>
</dbReference>
<evidence type="ECO:0000256" key="1">
    <source>
        <dbReference type="SAM" id="MobiDB-lite"/>
    </source>
</evidence>
<proteinExistence type="predicted"/>
<sequence length="481" mass="54789">MSDKELELAKIGKEGRVEKWRLVPSGIGNAANSLTTEFGSNTSEVLDEDGGRVNVIPITVNGVPYQYVPFGVDNMLPYKVKDTLLDNMVTAQCQAYNIMTCYGQGIRFVNREDFKDTDNREILDFCLRNSLHECFLEQCTDMKFYYFSVTCVILSRDGKKIVNVRNKDASFCRFEYAPSTKSGNIEHVFFGDFRIGHFDEQKIEVIPLLDFWDPLGDLEVRMGLRPDPETGLFRFPTGQRKFAILSRMPTPGLQYYPMPYYTSVFRDAWLDIYRLIGISKRFMIKNTSAPRIQIEVHEDYWDNVCDNEMISDPDKRKERKEKEKRDIIEFVCGVENAGKALVSGYYIDPNGKENRMVRVSTITDGSKKEGGNWSDDMQEAANALCFAFGVHPNLVGATPGKSQMNNSGSDKRELFTLKQAVEKAFHDVMAKPYHVILHYNGWSEKYTVDVPMIQLTTLDENKDSEVVSGQANKKGSEDGDD</sequence>
<name>A0A8S5N0D8_9CAUD</name>
<reference evidence="2" key="1">
    <citation type="journal article" date="2021" name="Proc. Natl. Acad. Sci. U.S.A.">
        <title>A Catalog of Tens of Thousands of Viruses from Human Metagenomes Reveals Hidden Associations with Chronic Diseases.</title>
        <authorList>
            <person name="Tisza M.J."/>
            <person name="Buck C.B."/>
        </authorList>
    </citation>
    <scope>NUCLEOTIDE SEQUENCE</scope>
    <source>
        <strain evidence="2">CtdYc1</strain>
    </source>
</reference>
<evidence type="ECO:0000313" key="2">
    <source>
        <dbReference type="EMBL" id="DAD88065.1"/>
    </source>
</evidence>
<protein>
    <recommendedName>
        <fullName evidence="3">Portal protein</fullName>
    </recommendedName>
</protein>